<dbReference type="Pfam" id="PF02037">
    <property type="entry name" value="SAP"/>
    <property type="match status" value="1"/>
</dbReference>
<organism evidence="3 4">
    <name type="scientific">Pseudonocardia zijingensis</name>
    <dbReference type="NCBI Taxonomy" id="153376"/>
    <lineage>
        <taxon>Bacteria</taxon>
        <taxon>Bacillati</taxon>
        <taxon>Actinomycetota</taxon>
        <taxon>Actinomycetes</taxon>
        <taxon>Pseudonocardiales</taxon>
        <taxon>Pseudonocardiaceae</taxon>
        <taxon>Pseudonocardia</taxon>
    </lineage>
</organism>
<dbReference type="EMBL" id="BAAAHP010000187">
    <property type="protein sequence ID" value="GAA0897718.1"/>
    <property type="molecule type" value="Genomic_DNA"/>
</dbReference>
<reference evidence="3 4" key="1">
    <citation type="journal article" date="2019" name="Int. J. Syst. Evol. Microbiol.">
        <title>The Global Catalogue of Microorganisms (GCM) 10K type strain sequencing project: providing services to taxonomists for standard genome sequencing and annotation.</title>
        <authorList>
            <consortium name="The Broad Institute Genomics Platform"/>
            <consortium name="The Broad Institute Genome Sequencing Center for Infectious Disease"/>
            <person name="Wu L."/>
            <person name="Ma J."/>
        </authorList>
    </citation>
    <scope>NUCLEOTIDE SEQUENCE [LARGE SCALE GENOMIC DNA]</scope>
    <source>
        <strain evidence="3 4">JCM 11117</strain>
    </source>
</reference>
<dbReference type="Gene3D" id="1.10.720.30">
    <property type="entry name" value="SAP domain"/>
    <property type="match status" value="1"/>
</dbReference>
<proteinExistence type="predicted"/>
<protein>
    <recommendedName>
        <fullName evidence="2">SAP domain-containing protein</fullName>
    </recommendedName>
</protein>
<sequence>MTVDRRAWDPFAPHSRPNHHAAAPRQDGAGLPSGLDTMRKPELVALAEQRGLDTSGTRADLIGRIREAG</sequence>
<dbReference type="RefSeq" id="WP_343944911.1">
    <property type="nucleotide sequence ID" value="NZ_BAAAHP010000187.1"/>
</dbReference>
<comment type="caution">
    <text evidence="3">The sequence shown here is derived from an EMBL/GenBank/DDBJ whole genome shotgun (WGS) entry which is preliminary data.</text>
</comment>
<dbReference type="InterPro" id="IPR003034">
    <property type="entry name" value="SAP_dom"/>
</dbReference>
<evidence type="ECO:0000313" key="4">
    <source>
        <dbReference type="Proteomes" id="UP001499967"/>
    </source>
</evidence>
<evidence type="ECO:0000313" key="3">
    <source>
        <dbReference type="EMBL" id="GAA0897718.1"/>
    </source>
</evidence>
<dbReference type="InterPro" id="IPR036361">
    <property type="entry name" value="SAP_dom_sf"/>
</dbReference>
<evidence type="ECO:0000256" key="1">
    <source>
        <dbReference type="SAM" id="MobiDB-lite"/>
    </source>
</evidence>
<keyword evidence="4" id="KW-1185">Reference proteome</keyword>
<feature type="region of interest" description="Disordered" evidence="1">
    <location>
        <begin position="1"/>
        <end position="36"/>
    </location>
</feature>
<evidence type="ECO:0000259" key="2">
    <source>
        <dbReference type="PROSITE" id="PS50800"/>
    </source>
</evidence>
<dbReference type="PROSITE" id="PS50800">
    <property type="entry name" value="SAP"/>
    <property type="match status" value="1"/>
</dbReference>
<dbReference type="SMART" id="SM00513">
    <property type="entry name" value="SAP"/>
    <property type="match status" value="1"/>
</dbReference>
<name>A0ABN1N8Y4_9PSEU</name>
<feature type="domain" description="SAP" evidence="2">
    <location>
        <begin position="35"/>
        <end position="69"/>
    </location>
</feature>
<dbReference type="SUPFAM" id="SSF68906">
    <property type="entry name" value="SAP domain"/>
    <property type="match status" value="1"/>
</dbReference>
<accession>A0ABN1N8Y4</accession>
<gene>
    <name evidence="3" type="ORF">GCM10009559_58800</name>
</gene>
<dbReference type="Proteomes" id="UP001499967">
    <property type="component" value="Unassembled WGS sequence"/>
</dbReference>